<evidence type="ECO:0000313" key="2">
    <source>
        <dbReference type="EMBL" id="WOH16360.1"/>
    </source>
</evidence>
<evidence type="ECO:0000313" key="3">
    <source>
        <dbReference type="Proteomes" id="UP000077755"/>
    </source>
</evidence>
<dbReference type="KEGG" id="dcr:108202840"/>
<name>A0A175YIR3_DAUCS</name>
<dbReference type="EMBL" id="CP093351">
    <property type="protein sequence ID" value="WOH16360.1"/>
    <property type="molecule type" value="Genomic_DNA"/>
</dbReference>
<dbReference type="AlphaFoldDB" id="A0A175YIR3"/>
<evidence type="ECO:0000256" key="1">
    <source>
        <dbReference type="SAM" id="MobiDB-lite"/>
    </source>
</evidence>
<reference evidence="2" key="1">
    <citation type="journal article" date="2016" name="Nat. Genet.">
        <title>A high-quality carrot genome assembly provides new insights into carotenoid accumulation and asterid genome evolution.</title>
        <authorList>
            <person name="Iorizzo M."/>
            <person name="Ellison S."/>
            <person name="Senalik D."/>
            <person name="Zeng P."/>
            <person name="Satapoomin P."/>
            <person name="Huang J."/>
            <person name="Bowman M."/>
            <person name="Iovene M."/>
            <person name="Sanseverino W."/>
            <person name="Cavagnaro P."/>
            <person name="Yildiz M."/>
            <person name="Macko-Podgorni A."/>
            <person name="Moranska E."/>
            <person name="Grzebelus E."/>
            <person name="Grzebelus D."/>
            <person name="Ashrafi H."/>
            <person name="Zheng Z."/>
            <person name="Cheng S."/>
            <person name="Spooner D."/>
            <person name="Van Deynze A."/>
            <person name="Simon P."/>
        </authorList>
    </citation>
    <scope>NUCLEOTIDE SEQUENCE</scope>
    <source>
        <tissue evidence="2">Leaf</tissue>
    </source>
</reference>
<sequence>MGKKRVAYRTWNPPANNNPRDDELPPPNHYSKIDTQAVLQNTKLRLAEKFCLLAGISWYEVIAAQKHKYCYENVRKWDDSGAKDALFEAHERFCSMINGLPCEHPLPDPDLYVEKVNWDPVIDPGLISEFEKLEKEKNSTNNKISGSGVRNNITVDNPRESHHLEDNVDVKDVAQGCNKCGDLLESKSAMDLWQQDGPDGDEATKDNKQGSAVNKPSDWNKGLDDARESTRYKSDALKNPGGLNCWNSKPSELGNHNNNLKVYSGMRTRACRKREEYQASHRSQKHEDADSESPQFQGNERPRKRYNLRSSKY</sequence>
<accession>A0A175YIR3</accession>
<feature type="region of interest" description="Disordered" evidence="1">
    <location>
        <begin position="1"/>
        <end position="29"/>
    </location>
</feature>
<dbReference type="PANTHER" id="PTHR34567:SF3">
    <property type="entry name" value="FK506-BINDING-LIKE PROTEIN"/>
    <property type="match status" value="1"/>
</dbReference>
<feature type="compositionally biased region" description="Basic residues" evidence="1">
    <location>
        <begin position="302"/>
        <end position="313"/>
    </location>
</feature>
<dbReference type="Proteomes" id="UP000077755">
    <property type="component" value="Chromosome 9"/>
</dbReference>
<protein>
    <submittedName>
        <fullName evidence="2">Uncharacterized protein</fullName>
    </submittedName>
</protein>
<dbReference type="Gramene" id="KZM83383">
    <property type="protein sequence ID" value="KZM83383"/>
    <property type="gene ID" value="DCAR_030952"/>
</dbReference>
<feature type="region of interest" description="Disordered" evidence="1">
    <location>
        <begin position="271"/>
        <end position="313"/>
    </location>
</feature>
<reference evidence="2" key="2">
    <citation type="submission" date="2022-03" db="EMBL/GenBank/DDBJ databases">
        <title>Draft title - Genomic analysis of global carrot germplasm unveils the trajectory of domestication and the origin of high carotenoid orange carrot.</title>
        <authorList>
            <person name="Iorizzo M."/>
            <person name="Ellison S."/>
            <person name="Senalik D."/>
            <person name="Macko-Podgorni A."/>
            <person name="Grzebelus D."/>
            <person name="Bostan H."/>
            <person name="Rolling W."/>
            <person name="Curaba J."/>
            <person name="Simon P."/>
        </authorList>
    </citation>
    <scope>NUCLEOTIDE SEQUENCE</scope>
    <source>
        <tissue evidence="2">Leaf</tissue>
    </source>
</reference>
<feature type="region of interest" description="Disordered" evidence="1">
    <location>
        <begin position="192"/>
        <end position="227"/>
    </location>
</feature>
<feature type="region of interest" description="Disordered" evidence="1">
    <location>
        <begin position="138"/>
        <end position="162"/>
    </location>
</feature>
<organism evidence="2 3">
    <name type="scientific">Daucus carota subsp. sativus</name>
    <name type="common">Carrot</name>
    <dbReference type="NCBI Taxonomy" id="79200"/>
    <lineage>
        <taxon>Eukaryota</taxon>
        <taxon>Viridiplantae</taxon>
        <taxon>Streptophyta</taxon>
        <taxon>Embryophyta</taxon>
        <taxon>Tracheophyta</taxon>
        <taxon>Spermatophyta</taxon>
        <taxon>Magnoliopsida</taxon>
        <taxon>eudicotyledons</taxon>
        <taxon>Gunneridae</taxon>
        <taxon>Pentapetalae</taxon>
        <taxon>asterids</taxon>
        <taxon>campanulids</taxon>
        <taxon>Apiales</taxon>
        <taxon>Apiaceae</taxon>
        <taxon>Apioideae</taxon>
        <taxon>Scandiceae</taxon>
        <taxon>Daucinae</taxon>
        <taxon>Daucus</taxon>
        <taxon>Daucus sect. Daucus</taxon>
    </lineage>
</organism>
<dbReference type="OrthoDB" id="1888797at2759"/>
<keyword evidence="3" id="KW-1185">Reference proteome</keyword>
<feature type="compositionally biased region" description="Polar residues" evidence="1">
    <location>
        <begin position="139"/>
        <end position="155"/>
    </location>
</feature>
<gene>
    <name evidence="2" type="ORF">DCAR_0935911</name>
</gene>
<proteinExistence type="predicted"/>
<dbReference type="PANTHER" id="PTHR34567">
    <property type="entry name" value="FK506-BINDING-LIKE PROTEIN"/>
    <property type="match status" value="1"/>
</dbReference>